<evidence type="ECO:0000256" key="4">
    <source>
        <dbReference type="ARBA" id="ARBA00022729"/>
    </source>
</evidence>
<dbReference type="PANTHER" id="PTHR11430:SF76">
    <property type="entry name" value="MAJOR URINARY PROTEIN 1-RELATED"/>
    <property type="match status" value="1"/>
</dbReference>
<dbReference type="InterPro" id="IPR022272">
    <property type="entry name" value="Lipocalin_CS"/>
</dbReference>
<dbReference type="InterPro" id="IPR012674">
    <property type="entry name" value="Calycin"/>
</dbReference>
<protein>
    <recommendedName>
        <fullName evidence="9">Lipocalin/cytosolic fatty-acid binding domain-containing protein</fullName>
    </recommendedName>
</protein>
<evidence type="ECO:0000256" key="3">
    <source>
        <dbReference type="ARBA" id="ARBA00022525"/>
    </source>
</evidence>
<sequence>TKMTLLLLCLGLTLICAQEEENNAVTSNFDLSKISGEWYSVLLVSDCREKIEEDGSMRVFVEHIDYLGDSSLTFKLHEIENGTCTEINLACKPTEKNAICSADCKYFFNSQLKERFVKYCEEHGIVKENIFDLTKVGKLGFPAFSS</sequence>
<evidence type="ECO:0000256" key="8">
    <source>
        <dbReference type="SAM" id="SignalP"/>
    </source>
</evidence>
<keyword evidence="5" id="KW-0590">Pheromone-binding</keyword>
<dbReference type="GO" id="GO:0005550">
    <property type="term" value="F:pheromone binding"/>
    <property type="evidence" value="ECO:0007669"/>
    <property type="project" value="UniProtKB-KW"/>
</dbReference>
<evidence type="ECO:0000259" key="9">
    <source>
        <dbReference type="Pfam" id="PF00061"/>
    </source>
</evidence>
<dbReference type="Proteomes" id="UP000694416">
    <property type="component" value="Unplaced"/>
</dbReference>
<keyword evidence="11" id="KW-1185">Reference proteome</keyword>
<evidence type="ECO:0000256" key="7">
    <source>
        <dbReference type="RuleBase" id="RU003695"/>
    </source>
</evidence>
<keyword evidence="4 8" id="KW-0732">Signal</keyword>
<dbReference type="GO" id="GO:0036094">
    <property type="term" value="F:small molecule binding"/>
    <property type="evidence" value="ECO:0007669"/>
    <property type="project" value="InterPro"/>
</dbReference>
<keyword evidence="3" id="KW-0964">Secreted</keyword>
<dbReference type="PRINTS" id="PR01221">
    <property type="entry name" value="MAJORURINARY"/>
</dbReference>
<feature type="domain" description="Lipocalin/cytosolic fatty-acid binding" evidence="9">
    <location>
        <begin position="35"/>
        <end position="105"/>
    </location>
</feature>
<dbReference type="Gene3D" id="2.40.128.20">
    <property type="match status" value="1"/>
</dbReference>
<feature type="chain" id="PRO_5034169020" description="Lipocalin/cytosolic fatty-acid binding domain-containing protein" evidence="8">
    <location>
        <begin position="18"/>
        <end position="146"/>
    </location>
</feature>
<feature type="signal peptide" evidence="8">
    <location>
        <begin position="1"/>
        <end position="17"/>
    </location>
</feature>
<dbReference type="GO" id="GO:0005615">
    <property type="term" value="C:extracellular space"/>
    <property type="evidence" value="ECO:0007669"/>
    <property type="project" value="TreeGrafter"/>
</dbReference>
<dbReference type="Pfam" id="PF00061">
    <property type="entry name" value="Lipocalin"/>
    <property type="match status" value="1"/>
</dbReference>
<evidence type="ECO:0000313" key="10">
    <source>
        <dbReference type="Ensembl" id="ENSPTEP00000017098.1"/>
    </source>
</evidence>
<evidence type="ECO:0000256" key="2">
    <source>
        <dbReference type="ARBA" id="ARBA00006889"/>
    </source>
</evidence>
<evidence type="ECO:0000256" key="6">
    <source>
        <dbReference type="ARBA" id="ARBA00023157"/>
    </source>
</evidence>
<evidence type="ECO:0000256" key="5">
    <source>
        <dbReference type="ARBA" id="ARBA00023106"/>
    </source>
</evidence>
<reference evidence="10" key="1">
    <citation type="submission" date="2025-08" db="UniProtKB">
        <authorList>
            <consortium name="Ensembl"/>
        </authorList>
    </citation>
    <scope>IDENTIFICATION</scope>
</reference>
<accession>A0A8C9HII1</accession>
<comment type="similarity">
    <text evidence="2 7">Belongs to the calycin superfamily. Lipocalin family.</text>
</comment>
<dbReference type="AlphaFoldDB" id="A0A8C9HII1"/>
<organism evidence="10 11">
    <name type="scientific">Piliocolobus tephrosceles</name>
    <name type="common">Ugandan red Colobus</name>
    <dbReference type="NCBI Taxonomy" id="591936"/>
    <lineage>
        <taxon>Eukaryota</taxon>
        <taxon>Metazoa</taxon>
        <taxon>Chordata</taxon>
        <taxon>Craniata</taxon>
        <taxon>Vertebrata</taxon>
        <taxon>Euteleostomi</taxon>
        <taxon>Mammalia</taxon>
        <taxon>Eutheria</taxon>
        <taxon>Euarchontoglires</taxon>
        <taxon>Primates</taxon>
        <taxon>Haplorrhini</taxon>
        <taxon>Catarrhini</taxon>
        <taxon>Cercopithecidae</taxon>
        <taxon>Colobinae</taxon>
        <taxon>Piliocolobus</taxon>
    </lineage>
</organism>
<keyword evidence="6" id="KW-1015">Disulfide bond</keyword>
<evidence type="ECO:0000256" key="1">
    <source>
        <dbReference type="ARBA" id="ARBA00004613"/>
    </source>
</evidence>
<dbReference type="PROSITE" id="PS00213">
    <property type="entry name" value="LIPOCALIN"/>
    <property type="match status" value="1"/>
</dbReference>
<dbReference type="InterPro" id="IPR000566">
    <property type="entry name" value="Lipocln_cytosolic_FA-bd_dom"/>
</dbReference>
<reference evidence="10" key="2">
    <citation type="submission" date="2025-09" db="UniProtKB">
        <authorList>
            <consortium name="Ensembl"/>
        </authorList>
    </citation>
    <scope>IDENTIFICATION</scope>
</reference>
<comment type="subcellular location">
    <subcellularLocation>
        <location evidence="1">Secreted</location>
    </subcellularLocation>
</comment>
<dbReference type="PANTHER" id="PTHR11430">
    <property type="entry name" value="LIPOCALIN"/>
    <property type="match status" value="1"/>
</dbReference>
<evidence type="ECO:0000313" key="11">
    <source>
        <dbReference type="Proteomes" id="UP000694416"/>
    </source>
</evidence>
<dbReference type="SUPFAM" id="SSF50814">
    <property type="entry name" value="Lipocalins"/>
    <property type="match status" value="1"/>
</dbReference>
<dbReference type="Ensembl" id="ENSPTET00000025260.1">
    <property type="protein sequence ID" value="ENSPTEP00000017098.1"/>
    <property type="gene ID" value="ENSPTEG00000018627.1"/>
</dbReference>
<dbReference type="InterPro" id="IPR002345">
    <property type="entry name" value="Lipocalin"/>
</dbReference>
<proteinExistence type="inferred from homology"/>
<dbReference type="InterPro" id="IPR002971">
    <property type="entry name" value="Maj_urinary"/>
</dbReference>
<name>A0A8C9HII1_9PRIM</name>